<sequence length="117" mass="12526">MPATDALQSPVPPAEERSLSAFDLADMRSPDAPPDFSAVQKRCDAAAGRPGEIVVCAPDPERERLRALPDTYVEEPALPPARWSLGDGVSLDVHVDAAQMPDGTVSNRVMVGVKMKF</sequence>
<protein>
    <submittedName>
        <fullName evidence="1">Uncharacterized protein</fullName>
    </submittedName>
</protein>
<organism evidence="1 2">
    <name type="scientific">Novosphingobium mangrovi</name>
    <name type="common">ex Huang et al. 2023</name>
    <dbReference type="NCBI Taxonomy" id="2976432"/>
    <lineage>
        <taxon>Bacteria</taxon>
        <taxon>Pseudomonadati</taxon>
        <taxon>Pseudomonadota</taxon>
        <taxon>Alphaproteobacteria</taxon>
        <taxon>Sphingomonadales</taxon>
        <taxon>Sphingomonadaceae</taxon>
        <taxon>Novosphingobium</taxon>
    </lineage>
</organism>
<comment type="caution">
    <text evidence="1">The sequence shown here is derived from an EMBL/GenBank/DDBJ whole genome shotgun (WGS) entry which is preliminary data.</text>
</comment>
<keyword evidence="2" id="KW-1185">Reference proteome</keyword>
<gene>
    <name evidence="1" type="ORF">NZK81_01760</name>
</gene>
<evidence type="ECO:0000313" key="1">
    <source>
        <dbReference type="EMBL" id="MCT2398266.1"/>
    </source>
</evidence>
<evidence type="ECO:0000313" key="2">
    <source>
        <dbReference type="Proteomes" id="UP001165583"/>
    </source>
</evidence>
<name>A0ABT2I0D6_9SPHN</name>
<dbReference type="Proteomes" id="UP001165583">
    <property type="component" value="Unassembled WGS sequence"/>
</dbReference>
<dbReference type="EMBL" id="JANZXA010000001">
    <property type="protein sequence ID" value="MCT2398266.1"/>
    <property type="molecule type" value="Genomic_DNA"/>
</dbReference>
<proteinExistence type="predicted"/>
<dbReference type="RefSeq" id="WP_260043371.1">
    <property type="nucleotide sequence ID" value="NZ_JANZXA010000001.1"/>
</dbReference>
<accession>A0ABT2I0D6</accession>
<reference evidence="1" key="1">
    <citation type="submission" date="2022-09" db="EMBL/GenBank/DDBJ databases">
        <title>Novosphingobium sp. Nov., a polycyclic aromatic hydrocarbon-degrading bacterium isolated form mangrove sediments in HongKong.</title>
        <authorList>
            <person name="Hu Z."/>
        </authorList>
    </citation>
    <scope>NUCLEOTIDE SEQUENCE</scope>
    <source>
        <strain evidence="1">HK4-1</strain>
    </source>
</reference>